<dbReference type="SUPFAM" id="SSF52540">
    <property type="entry name" value="P-loop containing nucleoside triphosphate hydrolases"/>
    <property type="match status" value="2"/>
</dbReference>
<evidence type="ECO:0000256" key="1">
    <source>
        <dbReference type="ARBA" id="ARBA00009243"/>
    </source>
</evidence>
<reference evidence="3" key="1">
    <citation type="submission" date="2022-11" db="EMBL/GenBank/DDBJ databases">
        <title>Centuries of genome instability and evolution in soft-shell clam transmissible cancer (bioRxiv).</title>
        <authorList>
            <person name="Hart S.F.M."/>
            <person name="Yonemitsu M.A."/>
            <person name="Giersch R.M."/>
            <person name="Beal B.F."/>
            <person name="Arriagada G."/>
            <person name="Davis B.W."/>
            <person name="Ostrander E.A."/>
            <person name="Goff S.P."/>
            <person name="Metzger M.J."/>
        </authorList>
    </citation>
    <scope>NUCLEOTIDE SEQUENCE</scope>
    <source>
        <strain evidence="3">MELC-2E11</strain>
        <tissue evidence="3">Siphon/mantle</tissue>
    </source>
</reference>
<dbReference type="InterPro" id="IPR006571">
    <property type="entry name" value="TLDc_dom"/>
</dbReference>
<dbReference type="Pfam" id="PF01926">
    <property type="entry name" value="MMR_HSR1"/>
    <property type="match status" value="1"/>
</dbReference>
<dbReference type="SMART" id="SM00584">
    <property type="entry name" value="TLDc"/>
    <property type="match status" value="1"/>
</dbReference>
<dbReference type="PROSITE" id="PS51886">
    <property type="entry name" value="TLDC"/>
    <property type="match status" value="2"/>
</dbReference>
<dbReference type="Proteomes" id="UP001164746">
    <property type="component" value="Chromosome 17"/>
</dbReference>
<feature type="domain" description="TLDc" evidence="2">
    <location>
        <begin position="450"/>
        <end position="619"/>
    </location>
</feature>
<keyword evidence="4" id="KW-1185">Reference proteome</keyword>
<evidence type="ECO:0000259" key="2">
    <source>
        <dbReference type="PROSITE" id="PS51886"/>
    </source>
</evidence>
<organism evidence="3 4">
    <name type="scientific">Mya arenaria</name>
    <name type="common">Soft-shell clam</name>
    <dbReference type="NCBI Taxonomy" id="6604"/>
    <lineage>
        <taxon>Eukaryota</taxon>
        <taxon>Metazoa</taxon>
        <taxon>Spiralia</taxon>
        <taxon>Lophotrochozoa</taxon>
        <taxon>Mollusca</taxon>
        <taxon>Bivalvia</taxon>
        <taxon>Autobranchia</taxon>
        <taxon>Heteroconchia</taxon>
        <taxon>Euheterodonta</taxon>
        <taxon>Imparidentia</taxon>
        <taxon>Neoheterodontei</taxon>
        <taxon>Myida</taxon>
        <taxon>Myoidea</taxon>
        <taxon>Myidae</taxon>
        <taxon>Mya</taxon>
    </lineage>
</organism>
<dbReference type="InterPro" id="IPR027417">
    <property type="entry name" value="P-loop_NTPase"/>
</dbReference>
<evidence type="ECO:0000313" key="3">
    <source>
        <dbReference type="EMBL" id="WAR31233.1"/>
    </source>
</evidence>
<evidence type="ECO:0000313" key="4">
    <source>
        <dbReference type="Proteomes" id="UP001164746"/>
    </source>
</evidence>
<name>A0ABY7G9Y3_MYAAR</name>
<gene>
    <name evidence="3" type="ORF">MAR_033775</name>
</gene>
<accession>A0ABY7G9Y3</accession>
<dbReference type="CDD" id="cd00882">
    <property type="entry name" value="Ras_like_GTPase"/>
    <property type="match status" value="2"/>
</dbReference>
<dbReference type="PANTHER" id="PTHR14241">
    <property type="entry name" value="INTERFERON-INDUCED PROTEIN 44"/>
    <property type="match status" value="1"/>
</dbReference>
<proteinExistence type="inferred from homology"/>
<dbReference type="Gene3D" id="3.40.50.300">
    <property type="entry name" value="P-loop containing nucleotide triphosphate hydrolases"/>
    <property type="match status" value="2"/>
</dbReference>
<sequence length="883" mass="97571">MAGKLSREQKGQLEDWIGQGPKTFRLLYAITRDGCSAQTFHTKCDKQGPTVTVLYNPSGSVFGGYTSTDWDQNMNGHSSDTAAFLFQLTFSGKKTVKIFCVKDATQSIFNRANLGPLFGSNDLYPFCNTVQESEGVFKLNGNNSFSVCYKMDGVSSWAEINNGNSVVNELEVYQLTEGREPDVQLEKSWRTVPDLTTKSQKSPGKAKMVGYRLTLIGPVGSGKSSFCNTIMTAFQGRVSHRAACGKEDTSVTNTYHPYTVKTEACCSLSFKLCDTRGISDKACLDLTEYKHLVEGHIPEYYETHCVVFVLDASSLDSLSAEILQKLRVSQAILLTHIELIDPEVGGDLATVFKSAQVAESVKKVSDLLGLPRNSIHPVKNYECEVATDKKINCLALLALQQIIYAAEDGVENLLMKRESTSSKPDRDLVELCGSECVDDSSNPITYIEGLIMAGKLSRQQKGQLEDWIEQGPKTFRLLYAITRDGCSAQTFHTKCDKQGPTVTVLYNPSGSVYGGYTSKNWDQTVPGFRSDAAAFLFQLAFSGKKTKRRFYQNRPDVGLLFGSNDLYPFFDTVQESKGVFKLNGNNSFSVYYKMDGVSSWAEINNGNSVVNELEVYQLTGREPDAPLERSWRTVPDLNIKTLSELTTAIQNQKTPGNAKMAGYRLTLIGPVGSGKSSYCNTIMTAFQGRVSHRADCGKGDTSVTNTYHTYTVRTEACGLLSFKLCDTRGISDKACLDLTEYKHLLEGHMPEYYDVKFRVLKMFCIRKGVSQAVLLTHVELIDPDVGKDLETVFKSAHVAESVKKVSDLIGLPRNSIHPVKNYKCEVASDEKINCLALLALQQILYAAEDGVENLLMKRESTSNKPGRELVEVCGSGEDWTAAI</sequence>
<dbReference type="PANTHER" id="PTHR14241:SF32">
    <property type="entry name" value="VWFA DOMAIN-CONTAINING PROTEIN-RELATED"/>
    <property type="match status" value="1"/>
</dbReference>
<feature type="domain" description="TLDc" evidence="2">
    <location>
        <begin position="1"/>
        <end position="176"/>
    </location>
</feature>
<dbReference type="EMBL" id="CP111028">
    <property type="protein sequence ID" value="WAR31233.1"/>
    <property type="molecule type" value="Genomic_DNA"/>
</dbReference>
<dbReference type="InterPro" id="IPR006073">
    <property type="entry name" value="GTP-bd"/>
</dbReference>
<protein>
    <submittedName>
        <fullName evidence="3">IFI44-like protein</fullName>
    </submittedName>
</protein>
<comment type="similarity">
    <text evidence="1">Belongs to the IFI44 family.</text>
</comment>
<dbReference type="Pfam" id="PF07534">
    <property type="entry name" value="TLD"/>
    <property type="match status" value="2"/>
</dbReference>